<reference evidence="9 10" key="1">
    <citation type="journal article" date="2019" name="Nat. Microbiol.">
        <title>Mediterranean grassland soil C-N compound turnover is dependent on rainfall and depth, and is mediated by genomically divergent microorganisms.</title>
        <authorList>
            <person name="Diamond S."/>
            <person name="Andeer P.F."/>
            <person name="Li Z."/>
            <person name="Crits-Christoph A."/>
            <person name="Burstein D."/>
            <person name="Anantharaman K."/>
            <person name="Lane K.R."/>
            <person name="Thomas B.C."/>
            <person name="Pan C."/>
            <person name="Northen T.R."/>
            <person name="Banfield J.F."/>
        </authorList>
    </citation>
    <scope>NUCLEOTIDE SEQUENCE [LARGE SCALE GENOMIC DNA]</scope>
    <source>
        <strain evidence="9">NP_3</strain>
    </source>
</reference>
<protein>
    <recommendedName>
        <fullName evidence="6 7">Methionine aminopeptidase</fullName>
        <shortName evidence="6">MAP</shortName>
        <shortName evidence="6">MetAP</shortName>
        <ecNumber evidence="6 7">3.4.11.18</ecNumber>
    </recommendedName>
    <alternativeName>
        <fullName evidence="6">Peptidase M</fullName>
    </alternativeName>
</protein>
<dbReference type="EMBL" id="VBAK01000151">
    <property type="protein sequence ID" value="TMI87746.1"/>
    <property type="molecule type" value="Genomic_DNA"/>
</dbReference>
<feature type="binding site" evidence="6">
    <location>
        <position position="105"/>
    </location>
    <ligand>
        <name>a divalent metal cation</name>
        <dbReference type="ChEBI" id="CHEBI:60240"/>
        <label>1</label>
    </ligand>
</feature>
<dbReference type="AlphaFoldDB" id="A0A537JX32"/>
<evidence type="ECO:0000256" key="6">
    <source>
        <dbReference type="HAMAP-Rule" id="MF_01974"/>
    </source>
</evidence>
<organism evidence="9 10">
    <name type="scientific">Candidatus Segetimicrobium genomatis</name>
    <dbReference type="NCBI Taxonomy" id="2569760"/>
    <lineage>
        <taxon>Bacteria</taxon>
        <taxon>Bacillati</taxon>
        <taxon>Candidatus Sysuimicrobiota</taxon>
        <taxon>Candidatus Sysuimicrobiia</taxon>
        <taxon>Candidatus Sysuimicrobiales</taxon>
        <taxon>Candidatus Segetimicrobiaceae</taxon>
        <taxon>Candidatus Segetimicrobium</taxon>
    </lineage>
</organism>
<evidence type="ECO:0000256" key="5">
    <source>
        <dbReference type="ARBA" id="ARBA00022801"/>
    </source>
</evidence>
<sequence>MIMVKTATDLAAMRRAGQAAAQALQMVVAAVRPGATTAQLDRIAEARIRELGGEPSFLGYRGFPASICTSVNDEVVHGIPGPRRLVEGEIISLDLGVVLDGFHGDLAVTVPVGRVSPAVARLLRVTAEALEIGIRAIRPEGRLGDVGAAIQRYVEQHGFSVVREFAGHGIGRKLHEDPQIPNFGSPGNGVVLRRGMTLAIEPMVNMGTSEVVMEADGWTVRTRDHKPSAHFEHTVAVGDDGPIVLTRLSPDESV</sequence>
<keyword evidence="3 6" id="KW-0645">Protease</keyword>
<feature type="domain" description="Peptidase M24" evidence="8">
    <location>
        <begin position="12"/>
        <end position="238"/>
    </location>
</feature>
<dbReference type="HAMAP" id="MF_01974">
    <property type="entry name" value="MetAP_1"/>
    <property type="match status" value="1"/>
</dbReference>
<feature type="binding site" evidence="6">
    <location>
        <position position="232"/>
    </location>
    <ligand>
        <name>a divalent metal cation</name>
        <dbReference type="ChEBI" id="CHEBI:60240"/>
        <label>1</label>
    </ligand>
</feature>
<feature type="binding site" evidence="6">
    <location>
        <position position="175"/>
    </location>
    <ligand>
        <name>substrate</name>
    </ligand>
</feature>
<evidence type="ECO:0000256" key="7">
    <source>
        <dbReference type="RuleBase" id="RU003653"/>
    </source>
</evidence>
<dbReference type="PANTHER" id="PTHR43330:SF27">
    <property type="entry name" value="METHIONINE AMINOPEPTIDASE"/>
    <property type="match status" value="1"/>
</dbReference>
<dbReference type="InterPro" id="IPR000994">
    <property type="entry name" value="Pept_M24"/>
</dbReference>
<dbReference type="GO" id="GO:0046872">
    <property type="term" value="F:metal ion binding"/>
    <property type="evidence" value="ECO:0007669"/>
    <property type="project" value="UniProtKB-UniRule"/>
</dbReference>
<name>A0A537JX32_9BACT</name>
<comment type="function">
    <text evidence="1 6">Removes the N-terminal methionine from nascent proteins. The N-terminal methionine is often cleaved when the second residue in the primary sequence is small and uncharged (Met-Ala-, Cys, Gly, Pro, Ser, Thr, or Val). Requires deformylation of the N(alpha)-formylated initiator methionine before it can be hydrolyzed.</text>
</comment>
<feature type="binding site" evidence="6">
    <location>
        <position position="94"/>
    </location>
    <ligand>
        <name>a divalent metal cation</name>
        <dbReference type="ChEBI" id="CHEBI:60240"/>
        <label>1</label>
    </ligand>
</feature>
<dbReference type="InterPro" id="IPR001714">
    <property type="entry name" value="Pept_M24_MAP"/>
</dbReference>
<dbReference type="GO" id="GO:0004239">
    <property type="term" value="F:initiator methionyl aminopeptidase activity"/>
    <property type="evidence" value="ECO:0007669"/>
    <property type="project" value="UniProtKB-UniRule"/>
</dbReference>
<accession>A0A537JX32</accession>
<feature type="binding site" evidence="6">
    <location>
        <position position="77"/>
    </location>
    <ligand>
        <name>substrate</name>
    </ligand>
</feature>
<feature type="binding site" evidence="6">
    <location>
        <position position="232"/>
    </location>
    <ligand>
        <name>a divalent metal cation</name>
        <dbReference type="ChEBI" id="CHEBI:60240"/>
        <label>2</label>
        <note>catalytic</note>
    </ligand>
</feature>
<dbReference type="GO" id="GO:0070006">
    <property type="term" value="F:metalloaminopeptidase activity"/>
    <property type="evidence" value="ECO:0007669"/>
    <property type="project" value="UniProtKB-UniRule"/>
</dbReference>
<keyword evidence="2 6" id="KW-0031">Aminopeptidase</keyword>
<dbReference type="EC" id="3.4.11.18" evidence="6 7"/>
<dbReference type="CDD" id="cd01086">
    <property type="entry name" value="MetAP1"/>
    <property type="match status" value="1"/>
</dbReference>
<dbReference type="Pfam" id="PF00557">
    <property type="entry name" value="Peptidase_M24"/>
    <property type="match status" value="1"/>
</dbReference>
<dbReference type="GO" id="GO:0006508">
    <property type="term" value="P:proteolysis"/>
    <property type="evidence" value="ECO:0007669"/>
    <property type="project" value="UniProtKB-KW"/>
</dbReference>
<comment type="catalytic activity">
    <reaction evidence="6 7">
        <text>Release of N-terminal amino acids, preferentially methionine, from peptides and arylamides.</text>
        <dbReference type="EC" id="3.4.11.18"/>
    </reaction>
</comment>
<evidence type="ECO:0000256" key="3">
    <source>
        <dbReference type="ARBA" id="ARBA00022670"/>
    </source>
</evidence>
<dbReference type="PANTHER" id="PTHR43330">
    <property type="entry name" value="METHIONINE AMINOPEPTIDASE"/>
    <property type="match status" value="1"/>
</dbReference>
<evidence type="ECO:0000313" key="10">
    <source>
        <dbReference type="Proteomes" id="UP000318509"/>
    </source>
</evidence>
<feature type="binding site" evidence="6">
    <location>
        <position position="168"/>
    </location>
    <ligand>
        <name>a divalent metal cation</name>
        <dbReference type="ChEBI" id="CHEBI:60240"/>
        <label>2</label>
        <note>catalytic</note>
    </ligand>
</feature>
<dbReference type="Proteomes" id="UP000318509">
    <property type="component" value="Unassembled WGS sequence"/>
</dbReference>
<keyword evidence="4 6" id="KW-0479">Metal-binding</keyword>
<gene>
    <name evidence="6 9" type="primary">map</name>
    <name evidence="9" type="ORF">E6H00_14560</name>
</gene>
<comment type="similarity">
    <text evidence="6">Belongs to the peptidase M24A family. Methionine aminopeptidase type 1 subfamily.</text>
</comment>
<evidence type="ECO:0000256" key="2">
    <source>
        <dbReference type="ARBA" id="ARBA00022438"/>
    </source>
</evidence>
<keyword evidence="5 6" id="KW-0378">Hydrolase</keyword>
<comment type="cofactor">
    <cofactor evidence="6">
        <name>Co(2+)</name>
        <dbReference type="ChEBI" id="CHEBI:48828"/>
    </cofactor>
    <cofactor evidence="6">
        <name>Zn(2+)</name>
        <dbReference type="ChEBI" id="CHEBI:29105"/>
    </cofactor>
    <cofactor evidence="6">
        <name>Mn(2+)</name>
        <dbReference type="ChEBI" id="CHEBI:29035"/>
    </cofactor>
    <cofactor evidence="6">
        <name>Fe(2+)</name>
        <dbReference type="ChEBI" id="CHEBI:29033"/>
    </cofactor>
    <text evidence="6">Binds 2 divalent metal cations per subunit. Has a high-affinity and a low affinity metal-binding site. The true nature of the physiological cofactor is under debate. The enzyme is active with cobalt, zinc, manganese or divalent iron ions. Most likely, methionine aminopeptidases function as mononuclear Fe(2+)-metalloproteases under physiological conditions, and the catalytically relevant metal-binding site has been assigned to the histidine-containing high-affinity site.</text>
</comment>
<comment type="caution">
    <text evidence="9">The sequence shown here is derived from an EMBL/GenBank/DDBJ whole genome shotgun (WGS) entry which is preliminary data.</text>
</comment>
<evidence type="ECO:0000313" key="9">
    <source>
        <dbReference type="EMBL" id="TMI87746.1"/>
    </source>
</evidence>
<evidence type="ECO:0000256" key="1">
    <source>
        <dbReference type="ARBA" id="ARBA00002521"/>
    </source>
</evidence>
<dbReference type="InterPro" id="IPR036005">
    <property type="entry name" value="Creatinase/aminopeptidase-like"/>
</dbReference>
<dbReference type="Gene3D" id="3.90.230.10">
    <property type="entry name" value="Creatinase/methionine aminopeptidase superfamily"/>
    <property type="match status" value="1"/>
</dbReference>
<dbReference type="PROSITE" id="PS00680">
    <property type="entry name" value="MAP_1"/>
    <property type="match status" value="1"/>
</dbReference>
<proteinExistence type="inferred from homology"/>
<dbReference type="GO" id="GO:0005829">
    <property type="term" value="C:cytosol"/>
    <property type="evidence" value="ECO:0007669"/>
    <property type="project" value="TreeGrafter"/>
</dbReference>
<dbReference type="InterPro" id="IPR002467">
    <property type="entry name" value="Pept_M24A_MAP1"/>
</dbReference>
<evidence type="ECO:0000259" key="8">
    <source>
        <dbReference type="Pfam" id="PF00557"/>
    </source>
</evidence>
<evidence type="ECO:0000256" key="4">
    <source>
        <dbReference type="ARBA" id="ARBA00022723"/>
    </source>
</evidence>
<feature type="binding site" evidence="6">
    <location>
        <position position="105"/>
    </location>
    <ligand>
        <name>a divalent metal cation</name>
        <dbReference type="ChEBI" id="CHEBI:60240"/>
        <label>2</label>
        <note>catalytic</note>
    </ligand>
</feature>
<dbReference type="SUPFAM" id="SSF55920">
    <property type="entry name" value="Creatinase/aminopeptidase"/>
    <property type="match status" value="1"/>
</dbReference>
<dbReference type="PRINTS" id="PR00599">
    <property type="entry name" value="MAPEPTIDASE"/>
</dbReference>
<feature type="binding site" evidence="6">
    <location>
        <position position="201"/>
    </location>
    <ligand>
        <name>a divalent metal cation</name>
        <dbReference type="ChEBI" id="CHEBI:60240"/>
        <label>2</label>
        <note>catalytic</note>
    </ligand>
</feature>
<dbReference type="NCBIfam" id="TIGR00500">
    <property type="entry name" value="met_pdase_I"/>
    <property type="match status" value="1"/>
</dbReference>
<comment type="subunit">
    <text evidence="6">Monomer.</text>
</comment>